<gene>
    <name evidence="1" type="ORF">V6N11_059281</name>
</gene>
<evidence type="ECO:0000313" key="1">
    <source>
        <dbReference type="EMBL" id="KAK9045400.1"/>
    </source>
</evidence>
<organism evidence="1 2">
    <name type="scientific">Hibiscus sabdariffa</name>
    <name type="common">roselle</name>
    <dbReference type="NCBI Taxonomy" id="183260"/>
    <lineage>
        <taxon>Eukaryota</taxon>
        <taxon>Viridiplantae</taxon>
        <taxon>Streptophyta</taxon>
        <taxon>Embryophyta</taxon>
        <taxon>Tracheophyta</taxon>
        <taxon>Spermatophyta</taxon>
        <taxon>Magnoliopsida</taxon>
        <taxon>eudicotyledons</taxon>
        <taxon>Gunneridae</taxon>
        <taxon>Pentapetalae</taxon>
        <taxon>rosids</taxon>
        <taxon>malvids</taxon>
        <taxon>Malvales</taxon>
        <taxon>Malvaceae</taxon>
        <taxon>Malvoideae</taxon>
        <taxon>Hibiscus</taxon>
    </lineage>
</organism>
<accession>A0ABR2U6T0</accession>
<keyword evidence="2" id="KW-1185">Reference proteome</keyword>
<dbReference type="Proteomes" id="UP001396334">
    <property type="component" value="Unassembled WGS sequence"/>
</dbReference>
<comment type="caution">
    <text evidence="1">The sequence shown here is derived from an EMBL/GenBank/DDBJ whole genome shotgun (WGS) entry which is preliminary data.</text>
</comment>
<evidence type="ECO:0000313" key="2">
    <source>
        <dbReference type="Proteomes" id="UP001396334"/>
    </source>
</evidence>
<reference evidence="1 2" key="1">
    <citation type="journal article" date="2024" name="G3 (Bethesda)">
        <title>Genome assembly of Hibiscus sabdariffa L. provides insights into metabolisms of medicinal natural products.</title>
        <authorList>
            <person name="Kim T."/>
        </authorList>
    </citation>
    <scope>NUCLEOTIDE SEQUENCE [LARGE SCALE GENOMIC DNA]</scope>
    <source>
        <strain evidence="1">TK-2024</strain>
        <tissue evidence="1">Old leaves</tissue>
    </source>
</reference>
<proteinExistence type="predicted"/>
<sequence>MVSGHCFDGDGSSGWGIHGCGEKGGWLRKWSEMVVVPVVMETSSGLRFDWGMVTEGVASVELMVPVWEL</sequence>
<name>A0ABR2U6T0_9ROSI</name>
<protein>
    <submittedName>
        <fullName evidence="1">Uncharacterized protein</fullName>
    </submittedName>
</protein>
<dbReference type="EMBL" id="JBBPBN010000002">
    <property type="protein sequence ID" value="KAK9045400.1"/>
    <property type="molecule type" value="Genomic_DNA"/>
</dbReference>